<dbReference type="InterPro" id="IPR029510">
    <property type="entry name" value="Ald_DH_CS_GLU"/>
</dbReference>
<dbReference type="Gene3D" id="3.40.309.10">
    <property type="entry name" value="Aldehyde Dehydrogenase, Chain A, domain 2"/>
    <property type="match status" value="1"/>
</dbReference>
<evidence type="ECO:0000259" key="5">
    <source>
        <dbReference type="Pfam" id="PF00171"/>
    </source>
</evidence>
<dbReference type="PANTHER" id="PTHR43353">
    <property type="entry name" value="SUCCINATE-SEMIALDEHYDE DEHYDROGENASE, MITOCHONDRIAL"/>
    <property type="match status" value="1"/>
</dbReference>
<sequence>MASTLKPAACLIDGEWVTGADVRPVTNPADDSAVGHVPWLGAEAAQHAVAAAERALPAWRARTAADRAAILMRFHALILFNEQALAEILTAEQGKPLAEALGEIRYAASFIQWFAEEGKRAYGDVIPSADPDKRIVVLKQPVGVVAAITPWNFPAAMVTRKIGPALAAGCTVVLKPAEQTPMTALALGVLAQQAGVPAGALNIVCGEPGEIGKVLTSSPSVRKLTFTGSTEVGALLYAQCAPGIKKLSLELGGNAPFIVFDDADIDAAVQGAMLSKFRNAGQTCVCANRFFVQAGVHDRFVEAFAEAAAGLVVAPGNEPGAAIGPLVDDAAVEKVRAHISDAVCQGASVVTGGDVSDRGGRFFRPTVLAGVHGAMKAAQHETFGPLAPVIRFESEEEVIAQANATPFGLAAYFYSRDIGRVWRVAEAIEAGMVGVNTGLISTEVAPFGGIKASGLGREGSRYGLDDYLEIKTLSLAL</sequence>
<dbReference type="Proteomes" id="UP001165583">
    <property type="component" value="Unassembled WGS sequence"/>
</dbReference>
<dbReference type="PANTHER" id="PTHR43353:SF5">
    <property type="entry name" value="SUCCINATE-SEMIALDEHYDE DEHYDROGENASE, MITOCHONDRIAL"/>
    <property type="match status" value="1"/>
</dbReference>
<dbReference type="InterPro" id="IPR016161">
    <property type="entry name" value="Ald_DH/histidinol_DH"/>
</dbReference>
<dbReference type="InterPro" id="IPR050740">
    <property type="entry name" value="Aldehyde_DH_Superfamily"/>
</dbReference>
<keyword evidence="2 4" id="KW-0560">Oxidoreductase</keyword>
<name>A0ABT2I9E6_9SPHN</name>
<reference evidence="6" key="1">
    <citation type="submission" date="2022-09" db="EMBL/GenBank/DDBJ databases">
        <title>Novosphingobium sp. Nov., a polycyclic aromatic hydrocarbon-degrading bacterium isolated form mangrove sediments in HongKong.</title>
        <authorList>
            <person name="Hu Z."/>
        </authorList>
    </citation>
    <scope>NUCLEOTIDE SEQUENCE</scope>
    <source>
        <strain evidence="6">HK4-1</strain>
    </source>
</reference>
<protein>
    <submittedName>
        <fullName evidence="6">NAD-dependent succinate-semialdehyde dehydrogenase</fullName>
    </submittedName>
</protein>
<dbReference type="NCBIfam" id="TIGR01780">
    <property type="entry name" value="SSADH"/>
    <property type="match status" value="1"/>
</dbReference>
<feature type="domain" description="Aldehyde dehydrogenase" evidence="5">
    <location>
        <begin position="16"/>
        <end position="472"/>
    </location>
</feature>
<dbReference type="Pfam" id="PF00171">
    <property type="entry name" value="Aldedh"/>
    <property type="match status" value="1"/>
</dbReference>
<dbReference type="CDD" id="cd07103">
    <property type="entry name" value="ALDH_F5_SSADH_GabD"/>
    <property type="match status" value="1"/>
</dbReference>
<dbReference type="InterPro" id="IPR016160">
    <property type="entry name" value="Ald_DH_CS_CYS"/>
</dbReference>
<dbReference type="Gene3D" id="3.40.605.10">
    <property type="entry name" value="Aldehyde Dehydrogenase, Chain A, domain 1"/>
    <property type="match status" value="1"/>
</dbReference>
<gene>
    <name evidence="6" type="ORF">NZK81_17945</name>
</gene>
<dbReference type="PROSITE" id="PS00070">
    <property type="entry name" value="ALDEHYDE_DEHYDR_CYS"/>
    <property type="match status" value="1"/>
</dbReference>
<dbReference type="RefSeq" id="WP_260047464.1">
    <property type="nucleotide sequence ID" value="NZ_JANZXA010000014.1"/>
</dbReference>
<evidence type="ECO:0000256" key="2">
    <source>
        <dbReference type="ARBA" id="ARBA00023002"/>
    </source>
</evidence>
<organism evidence="6 7">
    <name type="scientific">Novosphingobium mangrovi</name>
    <name type="common">ex Huang et al. 2023</name>
    <dbReference type="NCBI Taxonomy" id="2976432"/>
    <lineage>
        <taxon>Bacteria</taxon>
        <taxon>Pseudomonadati</taxon>
        <taxon>Pseudomonadota</taxon>
        <taxon>Alphaproteobacteria</taxon>
        <taxon>Sphingomonadales</taxon>
        <taxon>Sphingomonadaceae</taxon>
        <taxon>Novosphingobium</taxon>
    </lineage>
</organism>
<feature type="active site" evidence="3">
    <location>
        <position position="250"/>
    </location>
</feature>
<evidence type="ECO:0000313" key="7">
    <source>
        <dbReference type="Proteomes" id="UP001165583"/>
    </source>
</evidence>
<evidence type="ECO:0000313" key="6">
    <source>
        <dbReference type="EMBL" id="MCT2401437.1"/>
    </source>
</evidence>
<dbReference type="InterPro" id="IPR016163">
    <property type="entry name" value="Ald_DH_C"/>
</dbReference>
<evidence type="ECO:0000256" key="4">
    <source>
        <dbReference type="RuleBase" id="RU003345"/>
    </source>
</evidence>
<comment type="caution">
    <text evidence="6">The sequence shown here is derived from an EMBL/GenBank/DDBJ whole genome shotgun (WGS) entry which is preliminary data.</text>
</comment>
<evidence type="ECO:0000256" key="3">
    <source>
        <dbReference type="PROSITE-ProRule" id="PRU10007"/>
    </source>
</evidence>
<evidence type="ECO:0000256" key="1">
    <source>
        <dbReference type="ARBA" id="ARBA00009986"/>
    </source>
</evidence>
<dbReference type="PROSITE" id="PS00687">
    <property type="entry name" value="ALDEHYDE_DEHYDR_GLU"/>
    <property type="match status" value="1"/>
</dbReference>
<dbReference type="EMBL" id="JANZXA010000014">
    <property type="protein sequence ID" value="MCT2401437.1"/>
    <property type="molecule type" value="Genomic_DNA"/>
</dbReference>
<proteinExistence type="inferred from homology"/>
<dbReference type="InterPro" id="IPR015590">
    <property type="entry name" value="Aldehyde_DH_dom"/>
</dbReference>
<dbReference type="InterPro" id="IPR016162">
    <property type="entry name" value="Ald_DH_N"/>
</dbReference>
<dbReference type="InterPro" id="IPR010102">
    <property type="entry name" value="Succ_semiAld_DH"/>
</dbReference>
<accession>A0ABT2I9E6</accession>
<keyword evidence="7" id="KW-1185">Reference proteome</keyword>
<comment type="similarity">
    <text evidence="1 4">Belongs to the aldehyde dehydrogenase family.</text>
</comment>
<dbReference type="SUPFAM" id="SSF53720">
    <property type="entry name" value="ALDH-like"/>
    <property type="match status" value="1"/>
</dbReference>